<evidence type="ECO:0000313" key="17">
    <source>
        <dbReference type="Proteomes" id="UP001171945"/>
    </source>
</evidence>
<keyword evidence="17" id="KW-1185">Reference proteome</keyword>
<evidence type="ECO:0000256" key="7">
    <source>
        <dbReference type="ARBA" id="ARBA00022729"/>
    </source>
</evidence>
<comment type="similarity">
    <text evidence="3 13">Belongs to the peptidase S11 family.</text>
</comment>
<accession>A0ABT7VRP1</accession>
<dbReference type="PANTHER" id="PTHR21581">
    <property type="entry name" value="D-ALANYL-D-ALANINE CARBOXYPEPTIDASE"/>
    <property type="match status" value="1"/>
</dbReference>
<dbReference type="InterPro" id="IPR037167">
    <property type="entry name" value="Peptidase_S11_C_sf"/>
</dbReference>
<evidence type="ECO:0000256" key="3">
    <source>
        <dbReference type="ARBA" id="ARBA00007164"/>
    </source>
</evidence>
<evidence type="ECO:0000256" key="9">
    <source>
        <dbReference type="ARBA" id="ARBA00022960"/>
    </source>
</evidence>
<keyword evidence="11" id="KW-0961">Cell wall biogenesis/degradation</keyword>
<dbReference type="PANTHER" id="PTHR21581:SF6">
    <property type="entry name" value="TRAFFICKING PROTEIN PARTICLE COMPLEX SUBUNIT 12"/>
    <property type="match status" value="1"/>
</dbReference>
<dbReference type="SUPFAM" id="SSF56601">
    <property type="entry name" value="beta-lactamase/transpeptidase-like"/>
    <property type="match status" value="1"/>
</dbReference>
<dbReference type="Pfam" id="PF07943">
    <property type="entry name" value="PBP5_C"/>
    <property type="match status" value="1"/>
</dbReference>
<dbReference type="InterPro" id="IPR015956">
    <property type="entry name" value="Peniciliin-bd_prot_C_sf"/>
</dbReference>
<evidence type="ECO:0000256" key="2">
    <source>
        <dbReference type="ARBA" id="ARBA00004752"/>
    </source>
</evidence>
<sequence length="377" mass="42790">MKRLSSLLLSLTLLYSSFVGAVPTPPPLAARAYIMQDFYSGKVLMEKNADETVEPASLTKLMTAYLVFHKLRTGKIKLTDQVKISERAQHKSEYTSRMYLEAGTEVSVELLLKGMIIQSGNDASIALAEFIGGTEEGFVTLMNEYAQRLGLKNTHYMNSTGLPVEGHYSSARDTIRIAYVLISHFPEFYRLYKVREFTYNNITQENRNPLLRRDPTVDGIKTGHTNGAGYCLAASAKRGEMRLISIIMGAKNEKARALTSEKMLNYGFRFFDTHPLFKAREPIDIERIWYGKTAQLQLGLEKSLYVTIPQNQYEQLSATLYVDKYITAPIVAGHIYGRLKIRLGNQVISERPLIALSSIEKGFLWKRFIDSILLFFY</sequence>
<dbReference type="InterPro" id="IPR001967">
    <property type="entry name" value="Peptidase_S11_N"/>
</dbReference>
<evidence type="ECO:0000256" key="12">
    <source>
        <dbReference type="ARBA" id="ARBA00034000"/>
    </source>
</evidence>
<comment type="function">
    <text evidence="1">Removes C-terminal D-alanyl residues from sugar-peptide cell wall precursors.</text>
</comment>
<dbReference type="PRINTS" id="PR00725">
    <property type="entry name" value="DADACBPTASE1"/>
</dbReference>
<keyword evidence="8 16" id="KW-0378">Hydrolase</keyword>
<proteinExistence type="inferred from homology"/>
<dbReference type="Gene3D" id="3.40.710.10">
    <property type="entry name" value="DD-peptidase/beta-lactamase superfamily"/>
    <property type="match status" value="1"/>
</dbReference>
<reference evidence="16" key="1">
    <citation type="submission" date="2023-06" db="EMBL/GenBank/DDBJ databases">
        <title>Uncultivated large filamentous bacteria from sulfidic sediments reveal new species and different genomic features in energy metabolism and defense.</title>
        <authorList>
            <person name="Fonseca A."/>
        </authorList>
    </citation>
    <scope>NUCLEOTIDE SEQUENCE</scope>
    <source>
        <strain evidence="16">HSG4</strain>
    </source>
</reference>
<keyword evidence="7 14" id="KW-0732">Signal</keyword>
<evidence type="ECO:0000256" key="14">
    <source>
        <dbReference type="SAM" id="SignalP"/>
    </source>
</evidence>
<dbReference type="Gene3D" id="2.60.410.10">
    <property type="entry name" value="D-Ala-D-Ala carboxypeptidase, C-terminal domain"/>
    <property type="match status" value="1"/>
</dbReference>
<gene>
    <name evidence="16" type="ORF">QUF54_03200</name>
</gene>
<evidence type="ECO:0000256" key="10">
    <source>
        <dbReference type="ARBA" id="ARBA00022984"/>
    </source>
</evidence>
<dbReference type="Proteomes" id="UP001171945">
    <property type="component" value="Unassembled WGS sequence"/>
</dbReference>
<keyword evidence="9" id="KW-0133">Cell shape</keyword>
<evidence type="ECO:0000256" key="4">
    <source>
        <dbReference type="ARBA" id="ARBA00012448"/>
    </source>
</evidence>
<dbReference type="SMART" id="SM00936">
    <property type="entry name" value="PBP5_C"/>
    <property type="match status" value="1"/>
</dbReference>
<comment type="catalytic activity">
    <reaction evidence="12">
        <text>Preferential cleavage: (Ac)2-L-Lys-D-Ala-|-D-Ala. Also transpeptidation of peptidyl-alanyl moieties that are N-acyl substituents of D-alanine.</text>
        <dbReference type="EC" id="3.4.16.4"/>
    </reaction>
</comment>
<evidence type="ECO:0000256" key="5">
    <source>
        <dbReference type="ARBA" id="ARBA00022645"/>
    </source>
</evidence>
<evidence type="ECO:0000256" key="13">
    <source>
        <dbReference type="RuleBase" id="RU004016"/>
    </source>
</evidence>
<feature type="signal peptide" evidence="14">
    <location>
        <begin position="1"/>
        <end position="21"/>
    </location>
</feature>
<organism evidence="16 17">
    <name type="scientific">Candidatus Marithioploca araucensis</name>
    <dbReference type="NCBI Taxonomy" id="70273"/>
    <lineage>
        <taxon>Bacteria</taxon>
        <taxon>Pseudomonadati</taxon>
        <taxon>Pseudomonadota</taxon>
        <taxon>Gammaproteobacteria</taxon>
        <taxon>Thiotrichales</taxon>
        <taxon>Thiotrichaceae</taxon>
        <taxon>Candidatus Marithioploca</taxon>
    </lineage>
</organism>
<evidence type="ECO:0000256" key="6">
    <source>
        <dbReference type="ARBA" id="ARBA00022670"/>
    </source>
</evidence>
<name>A0ABT7VRP1_9GAMM</name>
<keyword evidence="10" id="KW-0573">Peptidoglycan synthesis</keyword>
<evidence type="ECO:0000256" key="1">
    <source>
        <dbReference type="ARBA" id="ARBA00003217"/>
    </source>
</evidence>
<evidence type="ECO:0000313" key="16">
    <source>
        <dbReference type="EMBL" id="MDM8562340.1"/>
    </source>
</evidence>
<keyword evidence="6" id="KW-0645">Protease</keyword>
<dbReference type="InterPro" id="IPR012338">
    <property type="entry name" value="Beta-lactam/transpept-like"/>
</dbReference>
<dbReference type="InterPro" id="IPR012907">
    <property type="entry name" value="Peptidase_S11_C"/>
</dbReference>
<feature type="chain" id="PRO_5045251239" description="serine-type D-Ala-D-Ala carboxypeptidase" evidence="14">
    <location>
        <begin position="22"/>
        <end position="377"/>
    </location>
</feature>
<keyword evidence="5 16" id="KW-0121">Carboxypeptidase</keyword>
<dbReference type="GO" id="GO:0004180">
    <property type="term" value="F:carboxypeptidase activity"/>
    <property type="evidence" value="ECO:0007669"/>
    <property type="project" value="UniProtKB-KW"/>
</dbReference>
<evidence type="ECO:0000259" key="15">
    <source>
        <dbReference type="SMART" id="SM00936"/>
    </source>
</evidence>
<comment type="pathway">
    <text evidence="2">Cell wall biogenesis; peptidoglycan biosynthesis.</text>
</comment>
<dbReference type="InterPro" id="IPR018044">
    <property type="entry name" value="Peptidase_S11"/>
</dbReference>
<dbReference type="EC" id="3.4.16.4" evidence="4"/>
<comment type="caution">
    <text evidence="16">The sequence shown here is derived from an EMBL/GenBank/DDBJ whole genome shotgun (WGS) entry which is preliminary data.</text>
</comment>
<evidence type="ECO:0000256" key="8">
    <source>
        <dbReference type="ARBA" id="ARBA00022801"/>
    </source>
</evidence>
<evidence type="ECO:0000256" key="11">
    <source>
        <dbReference type="ARBA" id="ARBA00023316"/>
    </source>
</evidence>
<dbReference type="Pfam" id="PF00768">
    <property type="entry name" value="Peptidase_S11"/>
    <property type="match status" value="1"/>
</dbReference>
<dbReference type="SUPFAM" id="SSF69189">
    <property type="entry name" value="Penicillin-binding protein associated domain"/>
    <property type="match status" value="1"/>
</dbReference>
<dbReference type="EMBL" id="JAUCGM010000121">
    <property type="protein sequence ID" value="MDM8562340.1"/>
    <property type="molecule type" value="Genomic_DNA"/>
</dbReference>
<feature type="domain" description="Peptidase S11 D-Ala-D-Ala carboxypeptidase A C-terminal" evidence="15">
    <location>
        <begin position="271"/>
        <end position="361"/>
    </location>
</feature>
<protein>
    <recommendedName>
        <fullName evidence="4">serine-type D-Ala-D-Ala carboxypeptidase</fullName>
        <ecNumber evidence="4">3.4.16.4</ecNumber>
    </recommendedName>
</protein>